<evidence type="ECO:0000313" key="1">
    <source>
        <dbReference type="EMBL" id="KAJ3735032.1"/>
    </source>
</evidence>
<protein>
    <submittedName>
        <fullName evidence="1">Uncharacterized protein</fullName>
    </submittedName>
</protein>
<dbReference type="Gene3D" id="3.30.420.10">
    <property type="entry name" value="Ribonuclease H-like superfamily/Ribonuclease H"/>
    <property type="match status" value="1"/>
</dbReference>
<accession>A0AA38N3I7</accession>
<organism evidence="1 2">
    <name type="scientific">Lentinula guzmanii</name>
    <dbReference type="NCBI Taxonomy" id="2804957"/>
    <lineage>
        <taxon>Eukaryota</taxon>
        <taxon>Fungi</taxon>
        <taxon>Dikarya</taxon>
        <taxon>Basidiomycota</taxon>
        <taxon>Agaricomycotina</taxon>
        <taxon>Agaricomycetes</taxon>
        <taxon>Agaricomycetidae</taxon>
        <taxon>Agaricales</taxon>
        <taxon>Marasmiineae</taxon>
        <taxon>Omphalotaceae</taxon>
        <taxon>Lentinula</taxon>
    </lineage>
</organism>
<gene>
    <name evidence="1" type="ORF">DFJ43DRAFT_1060183</name>
</gene>
<dbReference type="GO" id="GO:0003676">
    <property type="term" value="F:nucleic acid binding"/>
    <property type="evidence" value="ECO:0007669"/>
    <property type="project" value="InterPro"/>
</dbReference>
<reference evidence="1" key="2">
    <citation type="journal article" date="2023" name="Proc. Natl. Acad. Sci. U.S.A.">
        <title>A global phylogenomic analysis of the shiitake genus Lentinula.</title>
        <authorList>
            <person name="Sierra-Patev S."/>
            <person name="Min B."/>
            <person name="Naranjo-Ortiz M."/>
            <person name="Looney B."/>
            <person name="Konkel Z."/>
            <person name="Slot J.C."/>
            <person name="Sakamoto Y."/>
            <person name="Steenwyk J.L."/>
            <person name="Rokas A."/>
            <person name="Carro J."/>
            <person name="Camarero S."/>
            <person name="Ferreira P."/>
            <person name="Molpeceres G."/>
            <person name="Ruiz-Duenas F.J."/>
            <person name="Serrano A."/>
            <person name="Henrissat B."/>
            <person name="Drula E."/>
            <person name="Hughes K.W."/>
            <person name="Mata J.L."/>
            <person name="Ishikawa N.K."/>
            <person name="Vargas-Isla R."/>
            <person name="Ushijima S."/>
            <person name="Smith C.A."/>
            <person name="Donoghue J."/>
            <person name="Ahrendt S."/>
            <person name="Andreopoulos W."/>
            <person name="He G."/>
            <person name="LaButti K."/>
            <person name="Lipzen A."/>
            <person name="Ng V."/>
            <person name="Riley R."/>
            <person name="Sandor L."/>
            <person name="Barry K."/>
            <person name="Martinez A.T."/>
            <person name="Xiao Y."/>
            <person name="Gibbons J.G."/>
            <person name="Terashima K."/>
            <person name="Grigoriev I.V."/>
            <person name="Hibbett D."/>
        </authorList>
    </citation>
    <scope>NUCLEOTIDE SEQUENCE</scope>
    <source>
        <strain evidence="1">ET3784</strain>
    </source>
</reference>
<dbReference type="EMBL" id="JANVFO010000011">
    <property type="protein sequence ID" value="KAJ3735032.1"/>
    <property type="molecule type" value="Genomic_DNA"/>
</dbReference>
<comment type="caution">
    <text evidence="1">The sequence shown here is derived from an EMBL/GenBank/DDBJ whole genome shotgun (WGS) entry which is preliminary data.</text>
</comment>
<name>A0AA38N3I7_9AGAR</name>
<sequence>MVTHEMTAHWTNGLSVCGINGWNPGEARNFVDVYTDGPCNNNGYDDASARAGIFSANDNTVTCAIRIPKELKQTNQTSRWPHMPTKKMGG</sequence>
<dbReference type="Proteomes" id="UP001176059">
    <property type="component" value="Unassembled WGS sequence"/>
</dbReference>
<dbReference type="InterPro" id="IPR036397">
    <property type="entry name" value="RNaseH_sf"/>
</dbReference>
<dbReference type="AlphaFoldDB" id="A0AA38N3I7"/>
<evidence type="ECO:0000313" key="2">
    <source>
        <dbReference type="Proteomes" id="UP001176059"/>
    </source>
</evidence>
<proteinExistence type="predicted"/>
<keyword evidence="2" id="KW-1185">Reference proteome</keyword>
<reference evidence="1" key="1">
    <citation type="submission" date="2022-08" db="EMBL/GenBank/DDBJ databases">
        <authorList>
            <consortium name="DOE Joint Genome Institute"/>
            <person name="Min B."/>
            <person name="Sierra-Patev S."/>
            <person name="Naranjo-Ortiz M."/>
            <person name="Looney B."/>
            <person name="Konkel Z."/>
            <person name="Slot J.C."/>
            <person name="Sakamoto Y."/>
            <person name="Steenwyk J.L."/>
            <person name="Rokas A."/>
            <person name="Carro J."/>
            <person name="Camarero S."/>
            <person name="Ferreira P."/>
            <person name="Molpeceres G."/>
            <person name="Ruiz-duenas F.J."/>
            <person name="Serrano A."/>
            <person name="Henrissat B."/>
            <person name="Drula E."/>
            <person name="Hughes K.W."/>
            <person name="Mata J.L."/>
            <person name="Ishikawa N.K."/>
            <person name="Vargas-Isla R."/>
            <person name="Ushijima S."/>
            <person name="Smith C.A."/>
            <person name="Ahrendt S."/>
            <person name="Andreopoulos W."/>
            <person name="He G."/>
            <person name="LaButti K."/>
            <person name="Lipzen A."/>
            <person name="Ng V."/>
            <person name="Riley R."/>
            <person name="Sandor L."/>
            <person name="Barry K."/>
            <person name="Martinez A.T."/>
            <person name="Xiao Y."/>
            <person name="Gibbons J.G."/>
            <person name="Terashima K."/>
            <person name="Hibbett D.S."/>
            <person name="Grigoriev I.V."/>
        </authorList>
    </citation>
    <scope>NUCLEOTIDE SEQUENCE</scope>
    <source>
        <strain evidence="1">ET3784</strain>
    </source>
</reference>